<accession>A0A974DP80</accession>
<evidence type="ECO:0000313" key="2">
    <source>
        <dbReference type="Proteomes" id="UP000694892"/>
    </source>
</evidence>
<gene>
    <name evidence="1" type="ORF">XELAEV_18013260mg</name>
</gene>
<dbReference type="AlphaFoldDB" id="A0A974DP80"/>
<dbReference type="EMBL" id="CM004468">
    <property type="protein sequence ID" value="OCT95573.1"/>
    <property type="molecule type" value="Genomic_DNA"/>
</dbReference>
<proteinExistence type="predicted"/>
<reference evidence="2" key="1">
    <citation type="journal article" date="2016" name="Nature">
        <title>Genome evolution in the allotetraploid frog Xenopus laevis.</title>
        <authorList>
            <person name="Session A.M."/>
            <person name="Uno Y."/>
            <person name="Kwon T."/>
            <person name="Chapman J.A."/>
            <person name="Toyoda A."/>
            <person name="Takahashi S."/>
            <person name="Fukui A."/>
            <person name="Hikosaka A."/>
            <person name="Suzuki A."/>
            <person name="Kondo M."/>
            <person name="van Heeringen S.J."/>
            <person name="Quigley I."/>
            <person name="Heinz S."/>
            <person name="Ogino H."/>
            <person name="Ochi H."/>
            <person name="Hellsten U."/>
            <person name="Lyons J.B."/>
            <person name="Simakov O."/>
            <person name="Putnam N."/>
            <person name="Stites J."/>
            <person name="Kuroki Y."/>
            <person name="Tanaka T."/>
            <person name="Michiue T."/>
            <person name="Watanabe M."/>
            <person name="Bogdanovic O."/>
            <person name="Lister R."/>
            <person name="Georgiou G."/>
            <person name="Paranjpe S.S."/>
            <person name="van Kruijsbergen I."/>
            <person name="Shu S."/>
            <person name="Carlson J."/>
            <person name="Kinoshita T."/>
            <person name="Ohta Y."/>
            <person name="Mawaribuchi S."/>
            <person name="Jenkins J."/>
            <person name="Grimwood J."/>
            <person name="Schmutz J."/>
            <person name="Mitros T."/>
            <person name="Mozaffari S.V."/>
            <person name="Suzuki Y."/>
            <person name="Haramoto Y."/>
            <person name="Yamamoto T.S."/>
            <person name="Takagi C."/>
            <person name="Heald R."/>
            <person name="Miller K."/>
            <person name="Haudenschild C."/>
            <person name="Kitzman J."/>
            <person name="Nakayama T."/>
            <person name="Izutsu Y."/>
            <person name="Robert J."/>
            <person name="Fortriede J."/>
            <person name="Burns K."/>
            <person name="Lotay V."/>
            <person name="Karimi K."/>
            <person name="Yasuoka Y."/>
            <person name="Dichmann D.S."/>
            <person name="Flajnik M.F."/>
            <person name="Houston D.W."/>
            <person name="Shendure J."/>
            <person name="DuPasquier L."/>
            <person name="Vize P.D."/>
            <person name="Zorn A.M."/>
            <person name="Ito M."/>
            <person name="Marcotte E.M."/>
            <person name="Wallingford J.B."/>
            <person name="Ito Y."/>
            <person name="Asashima M."/>
            <person name="Ueno N."/>
            <person name="Matsuda Y."/>
            <person name="Veenstra G.J."/>
            <person name="Fujiyama A."/>
            <person name="Harland R.M."/>
            <person name="Taira M."/>
            <person name="Rokhsar D.S."/>
        </authorList>
    </citation>
    <scope>NUCLEOTIDE SEQUENCE [LARGE SCALE GENOMIC DNA]</scope>
    <source>
        <strain evidence="2">J</strain>
    </source>
</reference>
<protein>
    <submittedName>
        <fullName evidence="1">Uncharacterized protein</fullName>
    </submittedName>
</protein>
<name>A0A974DP80_XENLA</name>
<evidence type="ECO:0000313" key="1">
    <source>
        <dbReference type="EMBL" id="OCT95573.1"/>
    </source>
</evidence>
<dbReference type="Proteomes" id="UP000694892">
    <property type="component" value="Chromosome 2L"/>
</dbReference>
<sequence length="192" mass="22426">MISVLYTQLLRVILQSQPAYCAVWERDLLTPLQGDGWNKIWASTKGVSENVATKELAYKLLTRWACHDIGTLVHIWWGCPIAQSHWIKVHLLLQEMFSVSFLFNPWELQHNYLIKDLHIQSRHLGKYILSAAKWSLAISWLSPDIVWQQTLHKIQAIYTTEQLSARVQGSIDRFTEIWAQWISYKANKQLVL</sequence>
<organism evidence="1 2">
    <name type="scientific">Xenopus laevis</name>
    <name type="common">African clawed frog</name>
    <dbReference type="NCBI Taxonomy" id="8355"/>
    <lineage>
        <taxon>Eukaryota</taxon>
        <taxon>Metazoa</taxon>
        <taxon>Chordata</taxon>
        <taxon>Craniata</taxon>
        <taxon>Vertebrata</taxon>
        <taxon>Euteleostomi</taxon>
        <taxon>Amphibia</taxon>
        <taxon>Batrachia</taxon>
        <taxon>Anura</taxon>
        <taxon>Pipoidea</taxon>
        <taxon>Pipidae</taxon>
        <taxon>Xenopodinae</taxon>
        <taxon>Xenopus</taxon>
        <taxon>Xenopus</taxon>
    </lineage>
</organism>